<dbReference type="GO" id="GO:0032259">
    <property type="term" value="P:methylation"/>
    <property type="evidence" value="ECO:0007669"/>
    <property type="project" value="UniProtKB-KW"/>
</dbReference>
<keyword evidence="1 5" id="KW-0489">Methyltransferase</keyword>
<evidence type="ECO:0000256" key="2">
    <source>
        <dbReference type="ARBA" id="ARBA00022679"/>
    </source>
</evidence>
<organism evidence="5 6">
    <name type="scientific">Pendulispora rubella</name>
    <dbReference type="NCBI Taxonomy" id="2741070"/>
    <lineage>
        <taxon>Bacteria</taxon>
        <taxon>Pseudomonadati</taxon>
        <taxon>Myxococcota</taxon>
        <taxon>Myxococcia</taxon>
        <taxon>Myxococcales</taxon>
        <taxon>Sorangiineae</taxon>
        <taxon>Pendulisporaceae</taxon>
        <taxon>Pendulispora</taxon>
    </lineage>
</organism>
<dbReference type="PANTHER" id="PTHR43464:SF19">
    <property type="entry name" value="UBIQUINONE BIOSYNTHESIS O-METHYLTRANSFERASE, MITOCHONDRIAL"/>
    <property type="match status" value="1"/>
</dbReference>
<evidence type="ECO:0000256" key="1">
    <source>
        <dbReference type="ARBA" id="ARBA00022603"/>
    </source>
</evidence>
<dbReference type="RefSeq" id="WP_394830283.1">
    <property type="nucleotide sequence ID" value="NZ_CP089929.1"/>
</dbReference>
<dbReference type="GO" id="GO:0008168">
    <property type="term" value="F:methyltransferase activity"/>
    <property type="evidence" value="ECO:0007669"/>
    <property type="project" value="UniProtKB-KW"/>
</dbReference>
<dbReference type="InterPro" id="IPR041698">
    <property type="entry name" value="Methyltransf_25"/>
</dbReference>
<keyword evidence="6" id="KW-1185">Reference proteome</keyword>
<evidence type="ECO:0000313" key="6">
    <source>
        <dbReference type="Proteomes" id="UP001374803"/>
    </source>
</evidence>
<gene>
    <name evidence="5" type="ORF">LVJ94_27620</name>
</gene>
<reference evidence="5" key="1">
    <citation type="submission" date="2021-12" db="EMBL/GenBank/DDBJ databases">
        <title>Discovery of the Pendulisporaceae a myxobacterial family with distinct sporulation behavior and unique specialized metabolism.</title>
        <authorList>
            <person name="Garcia R."/>
            <person name="Popoff A."/>
            <person name="Bader C.D."/>
            <person name="Loehr J."/>
            <person name="Walesch S."/>
            <person name="Walt C."/>
            <person name="Boldt J."/>
            <person name="Bunk B."/>
            <person name="Haeckl F.J.F.P.J."/>
            <person name="Gunesch A.P."/>
            <person name="Birkelbach J."/>
            <person name="Nuebel U."/>
            <person name="Pietschmann T."/>
            <person name="Bach T."/>
            <person name="Mueller R."/>
        </authorList>
    </citation>
    <scope>NUCLEOTIDE SEQUENCE</scope>
    <source>
        <strain evidence="5">MSr11367</strain>
    </source>
</reference>
<name>A0ABZ2KPT9_9BACT</name>
<dbReference type="Pfam" id="PF13649">
    <property type="entry name" value="Methyltransf_25"/>
    <property type="match status" value="1"/>
</dbReference>
<evidence type="ECO:0000259" key="4">
    <source>
        <dbReference type="Pfam" id="PF13649"/>
    </source>
</evidence>
<dbReference type="EMBL" id="CP089983">
    <property type="protein sequence ID" value="WXB00681.1"/>
    <property type="molecule type" value="Genomic_DNA"/>
</dbReference>
<accession>A0ABZ2KPT9</accession>
<keyword evidence="3" id="KW-0949">S-adenosyl-L-methionine</keyword>
<sequence>MSAPATSEDFDRAYQKPFTLWGDVRIPDEVKALASGGRPARVLELGCGVGRFSRYLAGQGQRVTAVDFSPVAIGKAKQAALQEGLQVEYRVGDVTRLDALDGPFDMSFDVGCFHCLDAPAQRAYVSEVFRLLEPGGTHLIWALDASPSDMALSPRVMEATFSPGFELQGARASRRRLVRSHWYWLVREG</sequence>
<keyword evidence="2" id="KW-0808">Transferase</keyword>
<proteinExistence type="predicted"/>
<feature type="domain" description="Methyltransferase" evidence="4">
    <location>
        <begin position="42"/>
        <end position="136"/>
    </location>
</feature>
<dbReference type="InterPro" id="IPR029063">
    <property type="entry name" value="SAM-dependent_MTases_sf"/>
</dbReference>
<evidence type="ECO:0000256" key="3">
    <source>
        <dbReference type="ARBA" id="ARBA00022691"/>
    </source>
</evidence>
<dbReference type="Gene3D" id="3.40.50.150">
    <property type="entry name" value="Vaccinia Virus protein VP39"/>
    <property type="match status" value="1"/>
</dbReference>
<dbReference type="CDD" id="cd02440">
    <property type="entry name" value="AdoMet_MTases"/>
    <property type="match status" value="1"/>
</dbReference>
<evidence type="ECO:0000313" key="5">
    <source>
        <dbReference type="EMBL" id="WXB00681.1"/>
    </source>
</evidence>
<protein>
    <submittedName>
        <fullName evidence="5">Class I SAM-dependent methyltransferase</fullName>
    </submittedName>
</protein>
<dbReference type="Proteomes" id="UP001374803">
    <property type="component" value="Chromosome"/>
</dbReference>
<dbReference type="SUPFAM" id="SSF53335">
    <property type="entry name" value="S-adenosyl-L-methionine-dependent methyltransferases"/>
    <property type="match status" value="1"/>
</dbReference>
<dbReference type="PANTHER" id="PTHR43464">
    <property type="entry name" value="METHYLTRANSFERASE"/>
    <property type="match status" value="1"/>
</dbReference>